<dbReference type="AlphaFoldDB" id="A0A7K0CAE4"/>
<dbReference type="Gene3D" id="1.25.40.10">
    <property type="entry name" value="Tetratricopeptide repeat domain"/>
    <property type="match status" value="1"/>
</dbReference>
<comment type="caution">
    <text evidence="1">The sequence shown here is derived from an EMBL/GenBank/DDBJ whole genome shotgun (WGS) entry which is preliminary data.</text>
</comment>
<proteinExistence type="predicted"/>
<sequence length="142" mass="16010">MPRDLVFDVFDFNAERPDGEPTTERWANALSLFAEPGAEETTADVWRRAAVYFEAKDYTTAARLLGGIVADHPELTGPRLLLARSYYHSAQLGRAEEQLRELVDRNPVESYAHLMLARTLERQGRGEEAARWHRLAEVLGAG</sequence>
<organism evidence="1 2">
    <name type="scientific">Streptomyces smaragdinus</name>
    <dbReference type="NCBI Taxonomy" id="2585196"/>
    <lineage>
        <taxon>Bacteria</taxon>
        <taxon>Bacillati</taxon>
        <taxon>Actinomycetota</taxon>
        <taxon>Actinomycetes</taxon>
        <taxon>Kitasatosporales</taxon>
        <taxon>Streptomycetaceae</taxon>
        <taxon>Streptomyces</taxon>
    </lineage>
</organism>
<evidence type="ECO:0000313" key="1">
    <source>
        <dbReference type="EMBL" id="MQY10388.1"/>
    </source>
</evidence>
<keyword evidence="2" id="KW-1185">Reference proteome</keyword>
<reference evidence="1 2" key="1">
    <citation type="submission" date="2019-10" db="EMBL/GenBank/DDBJ databases">
        <title>Streptomyces smaragdinus sp. nov. and Streptomyces fabii sp. nov., isolated from the gut of fungus growing-termite Macrotermes natalensis.</title>
        <authorList>
            <person name="Schwitalla J."/>
            <person name="Benndorf R."/>
            <person name="Martin K."/>
            <person name="De Beer W."/>
            <person name="Kaster A.-K."/>
            <person name="Vollmers J."/>
            <person name="Poulsen M."/>
            <person name="Beemelmanns C."/>
        </authorList>
    </citation>
    <scope>NUCLEOTIDE SEQUENCE [LARGE SCALE GENOMIC DNA]</scope>
    <source>
        <strain evidence="1 2">RB5</strain>
    </source>
</reference>
<dbReference type="InterPro" id="IPR011990">
    <property type="entry name" value="TPR-like_helical_dom_sf"/>
</dbReference>
<gene>
    <name evidence="1" type="ORF">SRB5_04960</name>
</gene>
<dbReference type="Proteomes" id="UP000466345">
    <property type="component" value="Unassembled WGS sequence"/>
</dbReference>
<evidence type="ECO:0008006" key="3">
    <source>
        <dbReference type="Google" id="ProtNLM"/>
    </source>
</evidence>
<dbReference type="Pfam" id="PF14559">
    <property type="entry name" value="TPR_19"/>
    <property type="match status" value="1"/>
</dbReference>
<dbReference type="EMBL" id="WEGJ01000001">
    <property type="protein sequence ID" value="MQY10388.1"/>
    <property type="molecule type" value="Genomic_DNA"/>
</dbReference>
<name>A0A7K0CAE4_9ACTN</name>
<evidence type="ECO:0000313" key="2">
    <source>
        <dbReference type="Proteomes" id="UP000466345"/>
    </source>
</evidence>
<accession>A0A7K0CAE4</accession>
<dbReference type="SUPFAM" id="SSF48452">
    <property type="entry name" value="TPR-like"/>
    <property type="match status" value="1"/>
</dbReference>
<protein>
    <recommendedName>
        <fullName evidence="3">Tetratricopeptide repeat protein</fullName>
    </recommendedName>
</protein>